<dbReference type="Proteomes" id="UP001165060">
    <property type="component" value="Unassembled WGS sequence"/>
</dbReference>
<feature type="compositionally biased region" description="Acidic residues" evidence="1">
    <location>
        <begin position="122"/>
        <end position="135"/>
    </location>
</feature>
<proteinExistence type="predicted"/>
<feature type="region of interest" description="Disordered" evidence="1">
    <location>
        <begin position="270"/>
        <end position="293"/>
    </location>
</feature>
<evidence type="ECO:0000256" key="1">
    <source>
        <dbReference type="SAM" id="MobiDB-lite"/>
    </source>
</evidence>
<accession>A0ABQ6MB33</accession>
<feature type="region of interest" description="Disordered" evidence="1">
    <location>
        <begin position="116"/>
        <end position="135"/>
    </location>
</feature>
<keyword evidence="3" id="KW-1185">Reference proteome</keyword>
<evidence type="ECO:0000313" key="2">
    <source>
        <dbReference type="EMBL" id="GMI22874.1"/>
    </source>
</evidence>
<dbReference type="EMBL" id="BRYB01001309">
    <property type="protein sequence ID" value="GMI22874.1"/>
    <property type="molecule type" value="Genomic_DNA"/>
</dbReference>
<protein>
    <submittedName>
        <fullName evidence="2">Uncharacterized protein</fullName>
    </submittedName>
</protein>
<gene>
    <name evidence="2" type="ORF">TeGR_g14348</name>
</gene>
<name>A0ABQ6MB33_9STRA</name>
<comment type="caution">
    <text evidence="2">The sequence shown here is derived from an EMBL/GenBank/DDBJ whole genome shotgun (WGS) entry which is preliminary data.</text>
</comment>
<reference evidence="2 3" key="1">
    <citation type="journal article" date="2023" name="Commun. Biol.">
        <title>Genome analysis of Parmales, the sister group of diatoms, reveals the evolutionary specialization of diatoms from phago-mixotrophs to photoautotrophs.</title>
        <authorList>
            <person name="Ban H."/>
            <person name="Sato S."/>
            <person name="Yoshikawa S."/>
            <person name="Yamada K."/>
            <person name="Nakamura Y."/>
            <person name="Ichinomiya M."/>
            <person name="Sato N."/>
            <person name="Blanc-Mathieu R."/>
            <person name="Endo H."/>
            <person name="Kuwata A."/>
            <person name="Ogata H."/>
        </authorList>
    </citation>
    <scope>NUCLEOTIDE SEQUENCE [LARGE SCALE GENOMIC DNA]</scope>
</reference>
<sequence>MLYRRLFKKPFSRWAYAHGKKLTAYYISISTKKYLKKYVLKRTKKMEIGFQLEPEFVPAMVDALVDALDSKQAESEDDLVAVMNAYVDAPRKAANKICCGKARAFVFGEDLNWEERSGGVESDSDDDYGTETEDEIDEEEALAHYRTMDSTREATLRDVAQFAIDLHKKAKTNKGLDHGKTKEYWIQRAPRAAATMLVYAGCSFTVNELLGDVSSADRLRAMIISGMAIAIAFFMLYYKLPDAIQGSVVRSCHDMYVESKKKRLPKLLKKQRRSLGQPPSPGRPQLVGRPFEV</sequence>
<organism evidence="2 3">
    <name type="scientific">Tetraparma gracilis</name>
    <dbReference type="NCBI Taxonomy" id="2962635"/>
    <lineage>
        <taxon>Eukaryota</taxon>
        <taxon>Sar</taxon>
        <taxon>Stramenopiles</taxon>
        <taxon>Ochrophyta</taxon>
        <taxon>Bolidophyceae</taxon>
        <taxon>Parmales</taxon>
        <taxon>Triparmaceae</taxon>
        <taxon>Tetraparma</taxon>
    </lineage>
</organism>
<evidence type="ECO:0000313" key="3">
    <source>
        <dbReference type="Proteomes" id="UP001165060"/>
    </source>
</evidence>